<dbReference type="GO" id="GO:0022857">
    <property type="term" value="F:transmembrane transporter activity"/>
    <property type="evidence" value="ECO:0007669"/>
    <property type="project" value="TreeGrafter"/>
</dbReference>
<keyword evidence="5" id="KW-1133">Transmembrane helix</keyword>
<dbReference type="GO" id="GO:0046677">
    <property type="term" value="P:response to antibiotic"/>
    <property type="evidence" value="ECO:0007669"/>
    <property type="project" value="UniProtKB-KW"/>
</dbReference>
<evidence type="ECO:0000256" key="4">
    <source>
        <dbReference type="ARBA" id="ARBA00022840"/>
    </source>
</evidence>
<accession>A0A1I5AR57</accession>
<evidence type="ECO:0000256" key="3">
    <source>
        <dbReference type="ARBA" id="ARBA00022741"/>
    </source>
</evidence>
<name>A0A1I5AR57_9PROT</name>
<dbReference type="Gene3D" id="3.40.50.300">
    <property type="entry name" value="P-loop containing nucleotide triphosphate hydrolases"/>
    <property type="match status" value="1"/>
</dbReference>
<dbReference type="PROSITE" id="PS50893">
    <property type="entry name" value="ABC_TRANSPORTER_2"/>
    <property type="match status" value="1"/>
</dbReference>
<dbReference type="RefSeq" id="WP_074796199.1">
    <property type="nucleotide sequence ID" value="NZ_FOVJ01000002.1"/>
</dbReference>
<evidence type="ECO:0000256" key="5">
    <source>
        <dbReference type="ARBA" id="ARBA00022989"/>
    </source>
</evidence>
<keyword evidence="3" id="KW-0547">Nucleotide-binding</keyword>
<reference evidence="11" key="1">
    <citation type="submission" date="2016-10" db="EMBL/GenBank/DDBJ databases">
        <authorList>
            <person name="Varghese N."/>
        </authorList>
    </citation>
    <scope>NUCLEOTIDE SEQUENCE [LARGE SCALE GENOMIC DNA]</scope>
    <source>
        <strain evidence="11">Nsp8</strain>
    </source>
</reference>
<dbReference type="AlphaFoldDB" id="A0A1I5AR57"/>
<dbReference type="InterPro" id="IPR017911">
    <property type="entry name" value="MacB-like_ATP-bd"/>
</dbReference>
<keyword evidence="5" id="KW-0472">Membrane</keyword>
<organism evidence="10 11">
    <name type="scientific">Nitrosospira briensis</name>
    <dbReference type="NCBI Taxonomy" id="35799"/>
    <lineage>
        <taxon>Bacteria</taxon>
        <taxon>Pseudomonadati</taxon>
        <taxon>Pseudomonadota</taxon>
        <taxon>Betaproteobacteria</taxon>
        <taxon>Nitrosomonadales</taxon>
        <taxon>Nitrosomonadaceae</taxon>
        <taxon>Nitrosospira</taxon>
    </lineage>
</organism>
<comment type="similarity">
    <text evidence="7">Belongs to the ABC transporter superfamily. Macrolide exporter (TC 3.A.1.122) family.</text>
</comment>
<evidence type="ECO:0000259" key="9">
    <source>
        <dbReference type="PROSITE" id="PS50893"/>
    </source>
</evidence>
<dbReference type="InterPro" id="IPR017871">
    <property type="entry name" value="ABC_transporter-like_CS"/>
</dbReference>
<dbReference type="InterPro" id="IPR015854">
    <property type="entry name" value="ABC_transpr_LolD-like"/>
</dbReference>
<dbReference type="InterPro" id="IPR027417">
    <property type="entry name" value="P-loop_NTPase"/>
</dbReference>
<dbReference type="CDD" id="cd03255">
    <property type="entry name" value="ABC_MJ0796_LolCDE_FtsE"/>
    <property type="match status" value="1"/>
</dbReference>
<proteinExistence type="inferred from homology"/>
<dbReference type="GO" id="GO:0005524">
    <property type="term" value="F:ATP binding"/>
    <property type="evidence" value="ECO:0007669"/>
    <property type="project" value="UniProtKB-KW"/>
</dbReference>
<dbReference type="SUPFAM" id="SSF52540">
    <property type="entry name" value="P-loop containing nucleoside triphosphate hydrolases"/>
    <property type="match status" value="1"/>
</dbReference>
<dbReference type="STRING" id="1266925.GCA_000619905_01333"/>
<evidence type="ECO:0000256" key="2">
    <source>
        <dbReference type="ARBA" id="ARBA00022475"/>
    </source>
</evidence>
<feature type="region of interest" description="Disordered" evidence="8">
    <location>
        <begin position="225"/>
        <end position="260"/>
    </location>
</feature>
<dbReference type="PROSITE" id="PS00211">
    <property type="entry name" value="ABC_TRANSPORTER_1"/>
    <property type="match status" value="1"/>
</dbReference>
<keyword evidence="5" id="KW-0812">Transmembrane</keyword>
<keyword evidence="6" id="KW-0046">Antibiotic resistance</keyword>
<dbReference type="Proteomes" id="UP000183107">
    <property type="component" value="Unassembled WGS sequence"/>
</dbReference>
<dbReference type="SMART" id="SM00382">
    <property type="entry name" value="AAA"/>
    <property type="match status" value="1"/>
</dbReference>
<evidence type="ECO:0000256" key="6">
    <source>
        <dbReference type="ARBA" id="ARBA00023251"/>
    </source>
</evidence>
<dbReference type="GO" id="GO:0098796">
    <property type="term" value="C:membrane protein complex"/>
    <property type="evidence" value="ECO:0007669"/>
    <property type="project" value="UniProtKB-ARBA"/>
</dbReference>
<keyword evidence="11" id="KW-1185">Reference proteome</keyword>
<keyword evidence="1" id="KW-0813">Transport</keyword>
<evidence type="ECO:0000256" key="8">
    <source>
        <dbReference type="SAM" id="MobiDB-lite"/>
    </source>
</evidence>
<evidence type="ECO:0000313" key="10">
    <source>
        <dbReference type="EMBL" id="SFN64907.1"/>
    </source>
</evidence>
<sequence length="260" mass="28967">MSIVRLEHVFKEYTLGEQQVCALNDISLSIEDGSFMAIAGPSGSGKSTLLNLIGCIDTPSLGKIFIDHQDISGRTPDELSDLRARAIGFIFQTFNLFPVLSAAENVEYPLLQFKELSVTERRSRVSKYLAIVGLSRFARHRPNQLSGGQRQRVAIARALATQPKIVLADEPTANLDHKTGEGILQLMKDINGSFRTTFIFSTHDRRVMEMANRLVRIEDGQIVRHEAEEQETSLSAKQRRERDNPPDRAAGQSETDGTQT</sequence>
<evidence type="ECO:0000256" key="7">
    <source>
        <dbReference type="ARBA" id="ARBA00038388"/>
    </source>
</evidence>
<dbReference type="OrthoDB" id="8524638at2"/>
<evidence type="ECO:0000313" key="11">
    <source>
        <dbReference type="Proteomes" id="UP000183107"/>
    </source>
</evidence>
<dbReference type="InterPro" id="IPR003439">
    <property type="entry name" value="ABC_transporter-like_ATP-bd"/>
</dbReference>
<gene>
    <name evidence="10" type="ORF">SAMN05216386_1498</name>
</gene>
<protein>
    <submittedName>
        <fullName evidence="10">Putative ABC transport system ATP-binding protein</fullName>
    </submittedName>
</protein>
<dbReference type="InterPro" id="IPR003593">
    <property type="entry name" value="AAA+_ATPase"/>
</dbReference>
<dbReference type="PANTHER" id="PTHR24220">
    <property type="entry name" value="IMPORT ATP-BINDING PROTEIN"/>
    <property type="match status" value="1"/>
</dbReference>
<dbReference type="Pfam" id="PF00005">
    <property type="entry name" value="ABC_tran"/>
    <property type="match status" value="1"/>
</dbReference>
<dbReference type="GO" id="GO:0016887">
    <property type="term" value="F:ATP hydrolysis activity"/>
    <property type="evidence" value="ECO:0007669"/>
    <property type="project" value="InterPro"/>
</dbReference>
<dbReference type="PANTHER" id="PTHR24220:SF86">
    <property type="entry name" value="ABC TRANSPORTER ABCH.1"/>
    <property type="match status" value="1"/>
</dbReference>
<feature type="domain" description="ABC transporter" evidence="9">
    <location>
        <begin position="4"/>
        <end position="244"/>
    </location>
</feature>
<dbReference type="GO" id="GO:0005886">
    <property type="term" value="C:plasma membrane"/>
    <property type="evidence" value="ECO:0007669"/>
    <property type="project" value="TreeGrafter"/>
</dbReference>
<keyword evidence="4 10" id="KW-0067">ATP-binding</keyword>
<keyword evidence="2" id="KW-1003">Cell membrane</keyword>
<dbReference type="FunFam" id="3.40.50.300:FF:000032">
    <property type="entry name" value="Export ABC transporter ATP-binding protein"/>
    <property type="match status" value="1"/>
</dbReference>
<evidence type="ECO:0000256" key="1">
    <source>
        <dbReference type="ARBA" id="ARBA00022448"/>
    </source>
</evidence>
<dbReference type="EMBL" id="FOVJ01000002">
    <property type="protein sequence ID" value="SFN64907.1"/>
    <property type="molecule type" value="Genomic_DNA"/>
</dbReference>